<evidence type="ECO:0000313" key="1">
    <source>
        <dbReference type="EMBL" id="GGG00866.1"/>
    </source>
</evidence>
<reference evidence="1" key="2">
    <citation type="submission" date="2020-09" db="EMBL/GenBank/DDBJ databases">
        <authorList>
            <person name="Sun Q."/>
            <person name="Zhou Y."/>
        </authorList>
    </citation>
    <scope>NUCLEOTIDE SEQUENCE</scope>
    <source>
        <strain evidence="1">CGMCC 1.15758</strain>
    </source>
</reference>
<protein>
    <recommendedName>
        <fullName evidence="3">DNA-binding protein</fullName>
    </recommendedName>
</protein>
<accession>A0A8J2Z587</accession>
<comment type="caution">
    <text evidence="1">The sequence shown here is derived from an EMBL/GenBank/DDBJ whole genome shotgun (WGS) entry which is preliminary data.</text>
</comment>
<dbReference type="AlphaFoldDB" id="A0A8J2Z587"/>
<organism evidence="1 2">
    <name type="scientific">Cysteiniphilum litorale</name>
    <dbReference type="NCBI Taxonomy" id="2056700"/>
    <lineage>
        <taxon>Bacteria</taxon>
        <taxon>Pseudomonadati</taxon>
        <taxon>Pseudomonadota</taxon>
        <taxon>Gammaproteobacteria</taxon>
        <taxon>Thiotrichales</taxon>
        <taxon>Fastidiosibacteraceae</taxon>
        <taxon>Cysteiniphilum</taxon>
    </lineage>
</organism>
<dbReference type="Proteomes" id="UP000636949">
    <property type="component" value="Unassembled WGS sequence"/>
</dbReference>
<gene>
    <name evidence="1" type="ORF">GCM10010995_17850</name>
</gene>
<proteinExistence type="predicted"/>
<evidence type="ECO:0000313" key="2">
    <source>
        <dbReference type="Proteomes" id="UP000636949"/>
    </source>
</evidence>
<evidence type="ECO:0008006" key="3">
    <source>
        <dbReference type="Google" id="ProtNLM"/>
    </source>
</evidence>
<sequence>MAETYEFTLILQGVDENTPNLEDALFEAGCDDAIINFKNGTVYLDFDREDVSFEHAILSAIKDIESAQINASVSSVAPEHLVNSTDIASRVSLSKQALSLYILGKRGNNTFPKPILKISNKSPLWRWTAVAEWFYQQGRIKDHKVIEHATTVEDINETLGARARKAFSHRKKIYHDLGASQR</sequence>
<dbReference type="RefSeq" id="WP_188618910.1">
    <property type="nucleotide sequence ID" value="NZ_BMJS01000020.1"/>
</dbReference>
<name>A0A8J2Z587_9GAMM</name>
<keyword evidence="2" id="KW-1185">Reference proteome</keyword>
<reference evidence="1" key="1">
    <citation type="journal article" date="2014" name="Int. J. Syst. Evol. Microbiol.">
        <title>Complete genome sequence of Corynebacterium casei LMG S-19264T (=DSM 44701T), isolated from a smear-ripened cheese.</title>
        <authorList>
            <consortium name="US DOE Joint Genome Institute (JGI-PGF)"/>
            <person name="Walter F."/>
            <person name="Albersmeier A."/>
            <person name="Kalinowski J."/>
            <person name="Ruckert C."/>
        </authorList>
    </citation>
    <scope>NUCLEOTIDE SEQUENCE</scope>
    <source>
        <strain evidence="1">CGMCC 1.15758</strain>
    </source>
</reference>
<dbReference type="EMBL" id="BMJS01000020">
    <property type="protein sequence ID" value="GGG00866.1"/>
    <property type="molecule type" value="Genomic_DNA"/>
</dbReference>